<dbReference type="Pfam" id="PF00582">
    <property type="entry name" value="Usp"/>
    <property type="match status" value="2"/>
</dbReference>
<feature type="domain" description="UspA" evidence="2">
    <location>
        <begin position="6"/>
        <end position="160"/>
    </location>
</feature>
<feature type="domain" description="UspA" evidence="2">
    <location>
        <begin position="205"/>
        <end position="287"/>
    </location>
</feature>
<evidence type="ECO:0000259" key="2">
    <source>
        <dbReference type="Pfam" id="PF00582"/>
    </source>
</evidence>
<dbReference type="AlphaFoldDB" id="A0A2U8GZL0"/>
<sequence>MSKDNKILACVDQSRFADTVADYAAWAATRMEAPLEFLHVIDRHPELGSGDDHSGAIGFNAQEQLLHTLSDKDAALSRAAREQGRIFLNRLRERAIAAGVPAPDMRQRHGALDDTLAEQEDGVRMFVFGRRGASAGTSSQSIGSNVERVVRALHKPALTVTEGFSEPRRILIAFDGGIVTRRGVEMVANSPLFRGLPIHLLMSGKESQSAPKQLEWAKNTLEAAGFEAPASLIPGDAEQVIEKTVKAQGIDLLIMGAYAHSPLRSLLFGSKTTDLLRTATIPTLLLRG</sequence>
<organism evidence="3 4">
    <name type="scientific">Parazoarcus communis</name>
    <dbReference type="NCBI Taxonomy" id="41977"/>
    <lineage>
        <taxon>Bacteria</taxon>
        <taxon>Pseudomonadati</taxon>
        <taxon>Pseudomonadota</taxon>
        <taxon>Betaproteobacteria</taxon>
        <taxon>Rhodocyclales</taxon>
        <taxon>Zoogloeaceae</taxon>
        <taxon>Parazoarcus</taxon>
    </lineage>
</organism>
<dbReference type="SUPFAM" id="SSF52402">
    <property type="entry name" value="Adenine nucleotide alpha hydrolases-like"/>
    <property type="match status" value="2"/>
</dbReference>
<name>A0A2U8GZL0_9RHOO</name>
<dbReference type="PANTHER" id="PTHR46268">
    <property type="entry name" value="STRESS RESPONSE PROTEIN NHAX"/>
    <property type="match status" value="1"/>
</dbReference>
<dbReference type="Gene3D" id="3.40.50.12370">
    <property type="match status" value="1"/>
</dbReference>
<dbReference type="InterPro" id="IPR006015">
    <property type="entry name" value="Universal_stress_UspA"/>
</dbReference>
<dbReference type="OrthoDB" id="9804721at2"/>
<gene>
    <name evidence="3" type="ORF">CEW87_04920</name>
</gene>
<dbReference type="PRINTS" id="PR01438">
    <property type="entry name" value="UNVRSLSTRESS"/>
</dbReference>
<dbReference type="CDD" id="cd00293">
    <property type="entry name" value="USP-like"/>
    <property type="match status" value="2"/>
</dbReference>
<dbReference type="RefSeq" id="WP_108971702.1">
    <property type="nucleotide sequence ID" value="NZ_CP022188.1"/>
</dbReference>
<dbReference type="EMBL" id="CP022188">
    <property type="protein sequence ID" value="AWI78760.1"/>
    <property type="molecule type" value="Genomic_DNA"/>
</dbReference>
<evidence type="ECO:0000313" key="4">
    <source>
        <dbReference type="Proteomes" id="UP000244902"/>
    </source>
</evidence>
<comment type="similarity">
    <text evidence="1">Belongs to the universal stress protein A family.</text>
</comment>
<proteinExistence type="inferred from homology"/>
<dbReference type="Proteomes" id="UP000244902">
    <property type="component" value="Chromosome"/>
</dbReference>
<evidence type="ECO:0000313" key="3">
    <source>
        <dbReference type="EMBL" id="AWI78760.1"/>
    </source>
</evidence>
<dbReference type="PANTHER" id="PTHR46268:SF6">
    <property type="entry name" value="UNIVERSAL STRESS PROTEIN UP12"/>
    <property type="match status" value="1"/>
</dbReference>
<accession>A0A2U8GZL0</accession>
<dbReference type="InterPro" id="IPR006016">
    <property type="entry name" value="UspA"/>
</dbReference>
<evidence type="ECO:0000256" key="1">
    <source>
        <dbReference type="ARBA" id="ARBA00008791"/>
    </source>
</evidence>
<reference evidence="3 4" key="1">
    <citation type="submission" date="2017-06" db="EMBL/GenBank/DDBJ databases">
        <title>Azoarcus sp. TSNA42 complete genome sequence.</title>
        <authorList>
            <person name="Woo J.-H."/>
            <person name="Kim H.-S."/>
        </authorList>
    </citation>
    <scope>NUCLEOTIDE SEQUENCE [LARGE SCALE GENOMIC DNA]</scope>
    <source>
        <strain evidence="3 4">TSNA42</strain>
    </source>
</reference>
<protein>
    <submittedName>
        <fullName evidence="3">Universal stress protein A</fullName>
    </submittedName>
</protein>